<evidence type="ECO:0000256" key="1">
    <source>
        <dbReference type="SAM" id="MobiDB-lite"/>
    </source>
</evidence>
<reference evidence="2 3" key="1">
    <citation type="journal article" date="2013" name="BMC Genomics">
        <title>Reconstruction of the lipid metabolism for the microalga Monoraphidium neglectum from its genome sequence reveals characteristics suitable for biofuel production.</title>
        <authorList>
            <person name="Bogen C."/>
            <person name="Al-Dilaimi A."/>
            <person name="Albersmeier A."/>
            <person name="Wichmann J."/>
            <person name="Grundmann M."/>
            <person name="Rupp O."/>
            <person name="Lauersen K.J."/>
            <person name="Blifernez-Klassen O."/>
            <person name="Kalinowski J."/>
            <person name="Goesmann A."/>
            <person name="Mussgnug J.H."/>
            <person name="Kruse O."/>
        </authorList>
    </citation>
    <scope>NUCLEOTIDE SEQUENCE [LARGE SCALE GENOMIC DNA]</scope>
    <source>
        <strain evidence="2 3">SAG 48.87</strain>
    </source>
</reference>
<proteinExistence type="predicted"/>
<organism evidence="2 3">
    <name type="scientific">Monoraphidium neglectum</name>
    <dbReference type="NCBI Taxonomy" id="145388"/>
    <lineage>
        <taxon>Eukaryota</taxon>
        <taxon>Viridiplantae</taxon>
        <taxon>Chlorophyta</taxon>
        <taxon>core chlorophytes</taxon>
        <taxon>Chlorophyceae</taxon>
        <taxon>CS clade</taxon>
        <taxon>Sphaeropleales</taxon>
        <taxon>Selenastraceae</taxon>
        <taxon>Monoraphidium</taxon>
    </lineage>
</organism>
<dbReference type="RefSeq" id="XP_013895103.1">
    <property type="nucleotide sequence ID" value="XM_014039649.1"/>
</dbReference>
<dbReference type="KEGG" id="mng:MNEG_11882"/>
<protein>
    <submittedName>
        <fullName evidence="2">Uncharacterized protein</fullName>
    </submittedName>
</protein>
<gene>
    <name evidence="2" type="ORF">MNEG_11882</name>
</gene>
<keyword evidence="3" id="KW-1185">Reference proteome</keyword>
<dbReference type="OrthoDB" id="5572108at2759"/>
<dbReference type="Proteomes" id="UP000054498">
    <property type="component" value="Unassembled WGS sequence"/>
</dbReference>
<dbReference type="AlphaFoldDB" id="A0A0D2KJR0"/>
<evidence type="ECO:0000313" key="2">
    <source>
        <dbReference type="EMBL" id="KIY96083.1"/>
    </source>
</evidence>
<accession>A0A0D2KJR0</accession>
<dbReference type="GeneID" id="25729189"/>
<feature type="compositionally biased region" description="Gly residues" evidence="1">
    <location>
        <begin position="81"/>
        <end position="99"/>
    </location>
</feature>
<name>A0A0D2KJR0_9CHLO</name>
<feature type="region of interest" description="Disordered" evidence="1">
    <location>
        <begin position="1"/>
        <end position="103"/>
    </location>
</feature>
<dbReference type="STRING" id="145388.A0A0D2KJR0"/>
<dbReference type="SUPFAM" id="SSF53067">
    <property type="entry name" value="Actin-like ATPase domain"/>
    <property type="match status" value="1"/>
</dbReference>
<dbReference type="EMBL" id="KK103169">
    <property type="protein sequence ID" value="KIY96083.1"/>
    <property type="molecule type" value="Genomic_DNA"/>
</dbReference>
<evidence type="ECO:0000313" key="3">
    <source>
        <dbReference type="Proteomes" id="UP000054498"/>
    </source>
</evidence>
<sequence>MDVDGASPAPLNPGPSPAQRPRRRGPPPLVEESSAAERLFLAGQARAHQQQQQDDWGTPGGGAKGAAAKRKQQQQQQQRTPGGGQQGEGAQGQGQGGEEGAALPPVSAYLLGPCEMEEPPEKLPLDEAVARCIDAAAGGRVELRQRLLAGILLTGDAGGTRGLAGLVERRVAAIVAAQPLQGVGLAAVQPPMVNVLEQRGDPRHTAWRGAALLACLDSTSSGRDGWLTRRQWAPELAAGAGGAPPGRAAAAVNRHARLFSFLRAQQGA</sequence>
<dbReference type="Gene3D" id="3.30.420.40">
    <property type="match status" value="1"/>
</dbReference>
<dbReference type="InterPro" id="IPR043129">
    <property type="entry name" value="ATPase_NBD"/>
</dbReference>